<dbReference type="GO" id="GO:0003677">
    <property type="term" value="F:DNA binding"/>
    <property type="evidence" value="ECO:0007669"/>
    <property type="project" value="InterPro"/>
</dbReference>
<dbReference type="Proteomes" id="UP000325134">
    <property type="component" value="Unassembled WGS sequence"/>
</dbReference>
<reference evidence="1 2" key="1">
    <citation type="submission" date="2016-11" db="EMBL/GenBank/DDBJ databases">
        <authorList>
            <person name="Varghese N."/>
            <person name="Submissions S."/>
        </authorList>
    </citation>
    <scope>NUCLEOTIDE SEQUENCE [LARGE SCALE GENOMIC DNA]</scope>
    <source>
        <strain evidence="1 2">DSM 29341</strain>
    </source>
</reference>
<dbReference type="InterPro" id="IPR010982">
    <property type="entry name" value="Lambda_DNA-bd_dom_sf"/>
</dbReference>
<evidence type="ECO:0008006" key="3">
    <source>
        <dbReference type="Google" id="ProtNLM"/>
    </source>
</evidence>
<accession>A0A1M4Y5G1</accession>
<gene>
    <name evidence="1" type="ORF">SAMN05444279_1149</name>
</gene>
<name>A0A1M4Y5G1_9RHOB</name>
<dbReference type="RefSeq" id="WP_149776140.1">
    <property type="nucleotide sequence ID" value="NZ_FQVK01000014.1"/>
</dbReference>
<organism evidence="1 2">
    <name type="scientific">Ruegeria intermedia</name>
    <dbReference type="NCBI Taxonomy" id="996115"/>
    <lineage>
        <taxon>Bacteria</taxon>
        <taxon>Pseudomonadati</taxon>
        <taxon>Pseudomonadota</taxon>
        <taxon>Alphaproteobacteria</taxon>
        <taxon>Rhodobacterales</taxon>
        <taxon>Roseobacteraceae</taxon>
        <taxon>Ruegeria</taxon>
    </lineage>
</organism>
<evidence type="ECO:0000313" key="2">
    <source>
        <dbReference type="Proteomes" id="UP000325134"/>
    </source>
</evidence>
<dbReference type="EMBL" id="FQVK01000014">
    <property type="protein sequence ID" value="SHF00910.1"/>
    <property type="molecule type" value="Genomic_DNA"/>
</dbReference>
<protein>
    <recommendedName>
        <fullName evidence="3">HTH cro/C1-type domain-containing protein</fullName>
    </recommendedName>
</protein>
<keyword evidence="2" id="KW-1185">Reference proteome</keyword>
<dbReference type="SUPFAM" id="SSF47413">
    <property type="entry name" value="lambda repressor-like DNA-binding domains"/>
    <property type="match status" value="1"/>
</dbReference>
<dbReference type="AlphaFoldDB" id="A0A1M4Y5G1"/>
<sequence length="305" mass="34688">MSGNTVPYTWEEIEEQIRLAILAQASILGQFGPSDPTVFQSYLGIDTDTWQADYMDEGQAAAIPLERHQIYHQVKRAYLYAYQLDGFEQASGDDWHETAGLLEGFPQTDFLGEPSPLCPRNDFPLRRVLETYFARWSWHEEGFDLTIRQLSLLANMTIPAVRTSLSKEGFKLEQLRGSDSRRDDGSTARLSADDAIVWLSRRRGFIPNRERNPKTHVSKSAYDLMNDPKIEFPDLLRALIEVRSISFAGLAHEAKCSETWLEKLISGQDAEIDLAALQVIAQIFQVDTPDFVAKGVKYLLQLEER</sequence>
<proteinExistence type="predicted"/>
<dbReference type="OrthoDB" id="8452017at2"/>
<evidence type="ECO:0000313" key="1">
    <source>
        <dbReference type="EMBL" id="SHF00910.1"/>
    </source>
</evidence>